<evidence type="ECO:0000259" key="1">
    <source>
        <dbReference type="Pfam" id="PF14267"/>
    </source>
</evidence>
<dbReference type="STRING" id="1419482.SAMN05444266_10234"/>
<name>A0A1M6XV03_9BACT</name>
<organism evidence="2 3">
    <name type="scientific">Chitinophaga jiangningensis</name>
    <dbReference type="NCBI Taxonomy" id="1419482"/>
    <lineage>
        <taxon>Bacteria</taxon>
        <taxon>Pseudomonadati</taxon>
        <taxon>Bacteroidota</taxon>
        <taxon>Chitinophagia</taxon>
        <taxon>Chitinophagales</taxon>
        <taxon>Chitinophagaceae</taxon>
        <taxon>Chitinophaga</taxon>
    </lineage>
</organism>
<evidence type="ECO:0000313" key="2">
    <source>
        <dbReference type="EMBL" id="SHL09817.1"/>
    </source>
</evidence>
<dbReference type="EMBL" id="FRBL01000002">
    <property type="protein sequence ID" value="SHL09817.1"/>
    <property type="molecule type" value="Genomic_DNA"/>
</dbReference>
<gene>
    <name evidence="2" type="ORF">SAMN05444266_10234</name>
</gene>
<protein>
    <recommendedName>
        <fullName evidence="1">DUF4357 domain-containing protein</fullName>
    </recommendedName>
</protein>
<reference evidence="2 3" key="1">
    <citation type="submission" date="2016-11" db="EMBL/GenBank/DDBJ databases">
        <authorList>
            <person name="Jaros S."/>
            <person name="Januszkiewicz K."/>
            <person name="Wedrychowicz H."/>
        </authorList>
    </citation>
    <scope>NUCLEOTIDE SEQUENCE [LARGE SCALE GENOMIC DNA]</scope>
    <source>
        <strain evidence="2 3">DSM 27406</strain>
    </source>
</reference>
<dbReference type="AlphaFoldDB" id="A0A1M6XV03"/>
<dbReference type="RefSeq" id="WP_073078596.1">
    <property type="nucleotide sequence ID" value="NZ_FRBL01000002.1"/>
</dbReference>
<sequence>MNTFGKTIRLFLLDGTANGLTTAELSNWTGIGVKVPRIKIKEYSNRPEFQKPGVYILIGKGENNEDEAYIGEAEVVKDRLAQHIANRDSWTEVIFFASKDRYLNKASVKYLENRLYELAVKAGRYTIDQNIPTKPGLSEAEQAELEEFLSNVKVLTSSLGHKLFELLEETIDHGEIRQQVFYCKSGAGAFSTGSPSTEGFIVYKDSLFIIQEQNAFPKGIKLEREQMLNEGILEIQGTFYRLTKDYIFNSPSRAAAATLGRNANGRVEWKNEDGVELKFLEI</sequence>
<dbReference type="Proteomes" id="UP000184420">
    <property type="component" value="Unassembled WGS sequence"/>
</dbReference>
<dbReference type="Pfam" id="PF14267">
    <property type="entry name" value="DUF4357"/>
    <property type="match status" value="1"/>
</dbReference>
<dbReference type="CDD" id="cd10447">
    <property type="entry name" value="GIY-YIG_unchar_2"/>
    <property type="match status" value="1"/>
</dbReference>
<dbReference type="InterPro" id="IPR025579">
    <property type="entry name" value="DUF4357"/>
</dbReference>
<accession>A0A1M6XV03</accession>
<proteinExistence type="predicted"/>
<feature type="domain" description="DUF4357" evidence="1">
    <location>
        <begin position="224"/>
        <end position="277"/>
    </location>
</feature>
<dbReference type="OrthoDB" id="2656488at2"/>
<keyword evidence="3" id="KW-1185">Reference proteome</keyword>
<evidence type="ECO:0000313" key="3">
    <source>
        <dbReference type="Proteomes" id="UP000184420"/>
    </source>
</evidence>